<comment type="caution">
    <text evidence="2">The sequence shown here is derived from an EMBL/GenBank/DDBJ whole genome shotgun (WGS) entry which is preliminary data.</text>
</comment>
<protein>
    <submittedName>
        <fullName evidence="2">Uncharacterized protein</fullName>
    </submittedName>
</protein>
<dbReference type="EMBL" id="QBIY01012722">
    <property type="protein sequence ID" value="RXN18270.1"/>
    <property type="molecule type" value="Genomic_DNA"/>
</dbReference>
<accession>A0A498MDI5</accession>
<organism evidence="2 3">
    <name type="scientific">Labeo rohita</name>
    <name type="common">Indian major carp</name>
    <name type="synonym">Cyprinus rohita</name>
    <dbReference type="NCBI Taxonomy" id="84645"/>
    <lineage>
        <taxon>Eukaryota</taxon>
        <taxon>Metazoa</taxon>
        <taxon>Chordata</taxon>
        <taxon>Craniata</taxon>
        <taxon>Vertebrata</taxon>
        <taxon>Euteleostomi</taxon>
        <taxon>Actinopterygii</taxon>
        <taxon>Neopterygii</taxon>
        <taxon>Teleostei</taxon>
        <taxon>Ostariophysi</taxon>
        <taxon>Cypriniformes</taxon>
        <taxon>Cyprinidae</taxon>
        <taxon>Labeoninae</taxon>
        <taxon>Labeonini</taxon>
        <taxon>Labeo</taxon>
    </lineage>
</organism>
<gene>
    <name evidence="2" type="ORF">ROHU_026414</name>
</gene>
<evidence type="ECO:0000313" key="3">
    <source>
        <dbReference type="Proteomes" id="UP000290572"/>
    </source>
</evidence>
<name>A0A498MDI5_LABRO</name>
<feature type="region of interest" description="Disordered" evidence="1">
    <location>
        <begin position="1"/>
        <end position="23"/>
    </location>
</feature>
<evidence type="ECO:0000256" key="1">
    <source>
        <dbReference type="SAM" id="MobiDB-lite"/>
    </source>
</evidence>
<sequence length="69" mass="7258">MGPADRSPARGEPGPRFGPRPSPDCRWAVVVQMSVGDDFVPSVSFCNTGGGGQTQALEYLTTGPRLPLL</sequence>
<proteinExistence type="predicted"/>
<dbReference type="AlphaFoldDB" id="A0A498MDI5"/>
<evidence type="ECO:0000313" key="2">
    <source>
        <dbReference type="EMBL" id="RXN18270.1"/>
    </source>
</evidence>
<dbReference type="Proteomes" id="UP000290572">
    <property type="component" value="Unassembled WGS sequence"/>
</dbReference>
<keyword evidence="3" id="KW-1185">Reference proteome</keyword>
<reference evidence="2 3" key="1">
    <citation type="submission" date="2018-03" db="EMBL/GenBank/DDBJ databases">
        <title>Draft genome sequence of Rohu Carp (Labeo rohita).</title>
        <authorList>
            <person name="Das P."/>
            <person name="Kushwaha B."/>
            <person name="Joshi C.G."/>
            <person name="Kumar D."/>
            <person name="Nagpure N.S."/>
            <person name="Sahoo L."/>
            <person name="Das S.P."/>
            <person name="Bit A."/>
            <person name="Patnaik S."/>
            <person name="Meher P.K."/>
            <person name="Jayasankar P."/>
            <person name="Koringa P.G."/>
            <person name="Patel N.V."/>
            <person name="Hinsu A.T."/>
            <person name="Kumar R."/>
            <person name="Pandey M."/>
            <person name="Agarwal S."/>
            <person name="Srivastava S."/>
            <person name="Singh M."/>
            <person name="Iquebal M.A."/>
            <person name="Jaiswal S."/>
            <person name="Angadi U.B."/>
            <person name="Kumar N."/>
            <person name="Raza M."/>
            <person name="Shah T.M."/>
            <person name="Rai A."/>
            <person name="Jena J.K."/>
        </authorList>
    </citation>
    <scope>NUCLEOTIDE SEQUENCE [LARGE SCALE GENOMIC DNA]</scope>
    <source>
        <strain evidence="2">DASCIFA01</strain>
        <tissue evidence="2">Testis</tissue>
    </source>
</reference>